<sequence>MQFSCTILEGYIIGEGRNFASVIKSFVSSFGNLRDFEAEYKTDAGRAIYDKTLANMKRKFPYYVKEIQGVADGAKVPFYQLFLLQLDDIMLTANHNHVPRNDTGGCSSIGVNNRQYNGLVFSINTLSPHQLKPGNTPRTFITRKILAAKSFPDAEKILRDEGLGIANGFSLNMIWSDAWGSSKMYNVEVAPDLKADRSQLHRLPVVNVIGKIIDSSEWRLATIRSHPPPQSRRDVADILSDTSGEEFRVFQDQQDAIIKTIAAGIFDVEKRTWSLYINKPNVSEPIAVLPIQFHALENLY</sequence>
<keyword evidence="2" id="KW-0378">Hydrolase</keyword>
<protein>
    <submittedName>
        <fullName evidence="2">NBAD hydrolase</fullName>
    </submittedName>
</protein>
<dbReference type="STRING" id="104452.A0A0L7KVL4"/>
<accession>A0A0L7KVL4</accession>
<dbReference type="InterPro" id="IPR005079">
    <property type="entry name" value="Peptidase_C45_hydrolase"/>
</dbReference>
<dbReference type="InterPro" id="IPR047801">
    <property type="entry name" value="Peptidase_C45"/>
</dbReference>
<evidence type="ECO:0000313" key="2">
    <source>
        <dbReference type="EMBL" id="KOB67317.1"/>
    </source>
</evidence>
<dbReference type="EMBL" id="JTDY01005150">
    <property type="protein sequence ID" value="KOB67317.1"/>
    <property type="molecule type" value="Genomic_DNA"/>
</dbReference>
<dbReference type="PANTHER" id="PTHR34180:SF1">
    <property type="entry name" value="BETA-ALANYL-DOPAMINE_CARCININE HYDROLASE"/>
    <property type="match status" value="1"/>
</dbReference>
<dbReference type="Gene3D" id="1.10.10.2120">
    <property type="match status" value="1"/>
</dbReference>
<gene>
    <name evidence="2" type="ORF">OBRU01_19958</name>
</gene>
<dbReference type="PANTHER" id="PTHR34180">
    <property type="entry name" value="PEPTIDASE C45"/>
    <property type="match status" value="1"/>
</dbReference>
<dbReference type="Gene3D" id="3.60.60.10">
    <property type="entry name" value="Penicillin V Acylase, Chain A"/>
    <property type="match status" value="1"/>
</dbReference>
<dbReference type="Proteomes" id="UP000037510">
    <property type="component" value="Unassembled WGS sequence"/>
</dbReference>
<organism evidence="2 3">
    <name type="scientific">Operophtera brumata</name>
    <name type="common">Winter moth</name>
    <name type="synonym">Phalaena brumata</name>
    <dbReference type="NCBI Taxonomy" id="104452"/>
    <lineage>
        <taxon>Eukaryota</taxon>
        <taxon>Metazoa</taxon>
        <taxon>Ecdysozoa</taxon>
        <taxon>Arthropoda</taxon>
        <taxon>Hexapoda</taxon>
        <taxon>Insecta</taxon>
        <taxon>Pterygota</taxon>
        <taxon>Neoptera</taxon>
        <taxon>Endopterygota</taxon>
        <taxon>Lepidoptera</taxon>
        <taxon>Glossata</taxon>
        <taxon>Ditrysia</taxon>
        <taxon>Geometroidea</taxon>
        <taxon>Geometridae</taxon>
        <taxon>Larentiinae</taxon>
        <taxon>Operophtera</taxon>
    </lineage>
</organism>
<name>A0A0L7KVL4_OPEBR</name>
<keyword evidence="3" id="KW-1185">Reference proteome</keyword>
<dbReference type="GO" id="GO:0016787">
    <property type="term" value="F:hydrolase activity"/>
    <property type="evidence" value="ECO:0007669"/>
    <property type="project" value="UniProtKB-KW"/>
</dbReference>
<evidence type="ECO:0000259" key="1">
    <source>
        <dbReference type="Pfam" id="PF03417"/>
    </source>
</evidence>
<reference evidence="2 3" key="1">
    <citation type="journal article" date="2015" name="Genome Biol. Evol.">
        <title>The genome of winter moth (Operophtera brumata) provides a genomic perspective on sexual dimorphism and phenology.</title>
        <authorList>
            <person name="Derks M.F."/>
            <person name="Smit S."/>
            <person name="Salis L."/>
            <person name="Schijlen E."/>
            <person name="Bossers A."/>
            <person name="Mateman C."/>
            <person name="Pijl A.S."/>
            <person name="de Ridder D."/>
            <person name="Groenen M.A."/>
            <person name="Visser M.E."/>
            <person name="Megens H.J."/>
        </authorList>
    </citation>
    <scope>NUCLEOTIDE SEQUENCE [LARGE SCALE GENOMIC DNA]</scope>
    <source>
        <strain evidence="2">WM2013NL</strain>
        <tissue evidence="2">Head and thorax</tissue>
    </source>
</reference>
<evidence type="ECO:0000313" key="3">
    <source>
        <dbReference type="Proteomes" id="UP000037510"/>
    </source>
</evidence>
<dbReference type="AlphaFoldDB" id="A0A0L7KVL4"/>
<comment type="caution">
    <text evidence="2">The sequence shown here is derived from an EMBL/GenBank/DDBJ whole genome shotgun (WGS) entry which is preliminary data.</text>
</comment>
<feature type="domain" description="Peptidase C45 hydrolase" evidence="1">
    <location>
        <begin position="117"/>
        <end position="281"/>
    </location>
</feature>
<proteinExistence type="predicted"/>
<dbReference type="Pfam" id="PF03417">
    <property type="entry name" value="AAT"/>
    <property type="match status" value="1"/>
</dbReference>